<dbReference type="InterPro" id="IPR005743">
    <property type="entry name" value="GyrA"/>
</dbReference>
<evidence type="ECO:0000256" key="10">
    <source>
        <dbReference type="PROSITE-ProRule" id="PRU01384"/>
    </source>
</evidence>
<comment type="similarity">
    <text evidence="2 9">Belongs to the type II topoisomerase GyrA/ParC subunit family.</text>
</comment>
<name>A0A2M6RA06_9BACT</name>
<dbReference type="NCBIfam" id="TIGR01063">
    <property type="entry name" value="gyrA"/>
    <property type="match status" value="1"/>
</dbReference>
<feature type="region of interest" description="Disordered" evidence="11">
    <location>
        <begin position="845"/>
        <end position="941"/>
    </location>
</feature>
<dbReference type="FunFam" id="3.90.199.10:FF:000001">
    <property type="entry name" value="DNA gyrase subunit A"/>
    <property type="match status" value="1"/>
</dbReference>
<dbReference type="NCBIfam" id="NF004044">
    <property type="entry name" value="PRK05561.1"/>
    <property type="match status" value="1"/>
</dbReference>
<comment type="catalytic activity">
    <reaction evidence="1 9 10">
        <text>ATP-dependent breakage, passage and rejoining of double-stranded DNA.</text>
        <dbReference type="EC" id="5.6.2.2"/>
    </reaction>
</comment>
<dbReference type="GO" id="GO:0009330">
    <property type="term" value="C:DNA topoisomerase type II (double strand cut, ATP-hydrolyzing) complex"/>
    <property type="evidence" value="ECO:0007669"/>
    <property type="project" value="TreeGrafter"/>
</dbReference>
<dbReference type="Gene3D" id="3.90.199.10">
    <property type="entry name" value="Topoisomerase II, domain 5"/>
    <property type="match status" value="1"/>
</dbReference>
<dbReference type="NCBIfam" id="NF004043">
    <property type="entry name" value="PRK05560.1"/>
    <property type="match status" value="1"/>
</dbReference>
<dbReference type="GO" id="GO:0003677">
    <property type="term" value="F:DNA binding"/>
    <property type="evidence" value="ECO:0007669"/>
    <property type="project" value="UniProtKB-UniRule"/>
</dbReference>
<evidence type="ECO:0000256" key="8">
    <source>
        <dbReference type="ARBA" id="ARBA00063644"/>
    </source>
</evidence>
<dbReference type="GO" id="GO:0006261">
    <property type="term" value="P:DNA-templated DNA replication"/>
    <property type="evidence" value="ECO:0007669"/>
    <property type="project" value="UniProtKB-UniRule"/>
</dbReference>
<evidence type="ECO:0000256" key="7">
    <source>
        <dbReference type="ARBA" id="ARBA00023235"/>
    </source>
</evidence>
<dbReference type="EMBL" id="PEZX01000031">
    <property type="protein sequence ID" value="PIS06880.1"/>
    <property type="molecule type" value="Genomic_DNA"/>
</dbReference>
<comment type="subunit">
    <text evidence="8">Heterotetramer composed of ParC and ParE.</text>
</comment>
<dbReference type="PANTHER" id="PTHR43493">
    <property type="entry name" value="DNA GYRASE/TOPOISOMERASE SUBUNIT A"/>
    <property type="match status" value="1"/>
</dbReference>
<dbReference type="GO" id="GO:0034335">
    <property type="term" value="F:DNA negative supercoiling activity"/>
    <property type="evidence" value="ECO:0007669"/>
    <property type="project" value="UniProtKB-ARBA"/>
</dbReference>
<evidence type="ECO:0000313" key="13">
    <source>
        <dbReference type="EMBL" id="PIS06880.1"/>
    </source>
</evidence>
<comment type="caution">
    <text evidence="9">Lacks conserved residue(s) required for the propagation of feature annotation.</text>
</comment>
<dbReference type="InterPro" id="IPR013758">
    <property type="entry name" value="Topo_IIA_A/C_ab"/>
</dbReference>
<evidence type="ECO:0000256" key="5">
    <source>
        <dbReference type="ARBA" id="ARBA00023029"/>
    </source>
</evidence>
<dbReference type="FunFam" id="1.10.268.10:FF:000001">
    <property type="entry name" value="DNA gyrase subunit A"/>
    <property type="match status" value="1"/>
</dbReference>
<feature type="compositionally biased region" description="Basic residues" evidence="11">
    <location>
        <begin position="919"/>
        <end position="930"/>
    </location>
</feature>
<dbReference type="Gene3D" id="2.120.10.90">
    <property type="entry name" value="DNA gyrase/topoisomerase IV, subunit A, C-terminal"/>
    <property type="match status" value="1"/>
</dbReference>
<accession>A0A2M6RA06</accession>
<organism evidence="13 14">
    <name type="scientific">Candidatus Berkelbacteria bacterium CG10_big_fil_rev_8_21_14_0_10_43_14</name>
    <dbReference type="NCBI Taxonomy" id="1974515"/>
    <lineage>
        <taxon>Bacteria</taxon>
        <taxon>Candidatus Berkelbacteria</taxon>
    </lineage>
</organism>
<dbReference type="GO" id="GO:0006265">
    <property type="term" value="P:DNA topological change"/>
    <property type="evidence" value="ECO:0007669"/>
    <property type="project" value="UniProtKB-UniRule"/>
</dbReference>
<feature type="compositionally biased region" description="Basic and acidic residues" evidence="11">
    <location>
        <begin position="845"/>
        <end position="864"/>
    </location>
</feature>
<keyword evidence="4 9" id="KW-0067">ATP-binding</keyword>
<evidence type="ECO:0000313" key="14">
    <source>
        <dbReference type="Proteomes" id="UP000231162"/>
    </source>
</evidence>
<dbReference type="InterPro" id="IPR013760">
    <property type="entry name" value="Topo_IIA-like_dom_sf"/>
</dbReference>
<protein>
    <recommendedName>
        <fullName evidence="9">DNA gyrase subunit A</fullName>
        <ecNumber evidence="9">5.6.2.2</ecNumber>
    </recommendedName>
</protein>
<feature type="active site" description="O-(5'-phospho-DNA)-tyrosine intermediate" evidence="9 10">
    <location>
        <position position="139"/>
    </location>
</feature>
<dbReference type="GO" id="GO:0005694">
    <property type="term" value="C:chromosome"/>
    <property type="evidence" value="ECO:0007669"/>
    <property type="project" value="InterPro"/>
</dbReference>
<dbReference type="InterPro" id="IPR035516">
    <property type="entry name" value="Gyrase/topoIV_suA_C"/>
</dbReference>
<comment type="subunit">
    <text evidence="9">Heterotetramer, composed of two GyrA and two GyrB chains. In the heterotetramer, GyrA contains the active site tyrosine that forms a transient covalent intermediate with DNA, while GyrB binds cofactors and catalyzes ATP hydrolysis.</text>
</comment>
<proteinExistence type="inferred from homology"/>
<dbReference type="GO" id="GO:0005737">
    <property type="term" value="C:cytoplasm"/>
    <property type="evidence" value="ECO:0007669"/>
    <property type="project" value="UniProtKB-SubCell"/>
</dbReference>
<reference evidence="14" key="1">
    <citation type="submission" date="2017-09" db="EMBL/GenBank/DDBJ databases">
        <title>Depth-based differentiation of microbial function through sediment-hosted aquifers and enrichment of novel symbionts in the deep terrestrial subsurface.</title>
        <authorList>
            <person name="Probst A.J."/>
            <person name="Ladd B."/>
            <person name="Jarett J.K."/>
            <person name="Geller-Mcgrath D.E."/>
            <person name="Sieber C.M.K."/>
            <person name="Emerson J.B."/>
            <person name="Anantharaman K."/>
            <person name="Thomas B.C."/>
            <person name="Malmstrom R."/>
            <person name="Stieglmeier M."/>
            <person name="Klingl A."/>
            <person name="Woyke T."/>
            <person name="Ryan C.M."/>
            <person name="Banfield J.F."/>
        </authorList>
    </citation>
    <scope>NUCLEOTIDE SEQUENCE [LARGE SCALE GENOMIC DNA]</scope>
</reference>
<dbReference type="Pfam" id="PF00521">
    <property type="entry name" value="DNA_topoisoIV"/>
    <property type="match status" value="1"/>
</dbReference>
<dbReference type="SMART" id="SM00434">
    <property type="entry name" value="TOP4c"/>
    <property type="match status" value="1"/>
</dbReference>
<evidence type="ECO:0000256" key="9">
    <source>
        <dbReference type="HAMAP-Rule" id="MF_01897"/>
    </source>
</evidence>
<dbReference type="InterPro" id="IPR002205">
    <property type="entry name" value="Topo_IIA_dom_A"/>
</dbReference>
<dbReference type="SUPFAM" id="SSF101904">
    <property type="entry name" value="GyrA/ParC C-terminal domain-like"/>
    <property type="match status" value="1"/>
</dbReference>
<dbReference type="PANTHER" id="PTHR43493:SF5">
    <property type="entry name" value="DNA GYRASE SUBUNIT A, CHLOROPLASTIC_MITOCHONDRIAL"/>
    <property type="match status" value="1"/>
</dbReference>
<evidence type="ECO:0000256" key="6">
    <source>
        <dbReference type="ARBA" id="ARBA00023125"/>
    </source>
</evidence>
<dbReference type="InterPro" id="IPR006691">
    <property type="entry name" value="GyrA/parC_rep"/>
</dbReference>
<feature type="compositionally biased region" description="Acidic residues" evidence="11">
    <location>
        <begin position="865"/>
        <end position="879"/>
    </location>
</feature>
<dbReference type="AlphaFoldDB" id="A0A2M6RA06"/>
<keyword evidence="7 9" id="KW-0413">Isomerase</keyword>
<evidence type="ECO:0000256" key="3">
    <source>
        <dbReference type="ARBA" id="ARBA00022741"/>
    </source>
</evidence>
<dbReference type="FunFam" id="3.30.1360.40:FF:000002">
    <property type="entry name" value="DNA gyrase subunit A"/>
    <property type="match status" value="1"/>
</dbReference>
<comment type="caution">
    <text evidence="13">The sequence shown here is derived from an EMBL/GenBank/DDBJ whole genome shotgun (WGS) entry which is preliminary data.</text>
</comment>
<evidence type="ECO:0000256" key="4">
    <source>
        <dbReference type="ARBA" id="ARBA00022840"/>
    </source>
</evidence>
<dbReference type="Gene3D" id="3.30.1360.40">
    <property type="match status" value="1"/>
</dbReference>
<dbReference type="InterPro" id="IPR050220">
    <property type="entry name" value="Type_II_DNA_Topoisomerases"/>
</dbReference>
<dbReference type="HAMAP" id="MF_01897">
    <property type="entry name" value="GyrA"/>
    <property type="match status" value="1"/>
</dbReference>
<keyword evidence="9" id="KW-0963">Cytoplasm</keyword>
<keyword evidence="5 9" id="KW-0799">Topoisomerase</keyword>
<evidence type="ECO:0000256" key="1">
    <source>
        <dbReference type="ARBA" id="ARBA00000185"/>
    </source>
</evidence>
<sequence>MDENKDIQPDEVESTPDEITPARGVKFRNLIDEMQDSYLDYAMSVIVSRALPDVRDGLKPVHRRILYAMHELGLRSTGHYRKSATVVGEVLGKYHPHGDIAVYDSLVRMAQNFSMRETLIDGQGNFGSMDGDSPAAMRYTEARMAKLAEELLVDIEKETVPFSDNYDASRQEPNVLPAKAPNLLVNGSLGIAVGMATNIPTHNLGEICDATIKVIDNPDITIEELMEVVPGPDFPTGATIFDSGSIAQAYTTGKGSIVMRAVADIVEHKNSFQIIITEIPYQVNKSDLILKIADLVRSKKIDGINDLRDESDRKEGVRIVVDLKSNAYPKKILNQLYELTQLQTSFHVNLVALIDGIQPRLLNVHNCLEEFIKHRQTVITLRTQFDLNKAKERLHILEGLKIALDAIDAVIDTIRKSPTKEEAHSALMKKFKLSDLQASAILEMRLSALAGLERQKVEDEIKEKIDLITSLQSILDDPKKILSIIKDELIYIKEKYATPRRTKIIKGTVGKFSIEDLIANEQVIVTLTHGNYIKRVPVASYRNQMRGGKGIIGMETKDEDAVEYLLATFSHNDMLFFTDKGRVFSTKVYELPAVSRTAKGQSIMNILQLAPEEKVTAMIDIDLATKESNKYIFMATTKGTVKKTLVEAYKNIRKTGIIAIGLQGDDQLKFVKYTNGEDNILIVSKLGQAIYFKESDVRPMGRSASGVRGIKLRASDEVISCDFVRPELDQQTDILTVLENGFGKRTTIGKHFHTQKRGGIGIRASKVNTKTGHVVEAIIASDETGDCVIISKQGQVIRLSVKSVKRLGRDTMGVTLMRLKSADKVSSVGIVREVLQDIDIKEVDPTEEKDDISTDELHIENNEDQKEDDADVSDDDLVIEEGVLQDTPLENKVETKKPSQKKKEISSSRVKPNKIVPTKVKKTIKSKNKKSSKDVNYWGSK</sequence>
<dbReference type="Proteomes" id="UP000231162">
    <property type="component" value="Unassembled WGS sequence"/>
</dbReference>
<dbReference type="InterPro" id="IPR013757">
    <property type="entry name" value="Topo_IIA_A_a_sf"/>
</dbReference>
<comment type="subcellular location">
    <subcellularLocation>
        <location evidence="9">Cytoplasm</location>
    </subcellularLocation>
</comment>
<comment type="miscellaneous">
    <text evidence="9">Few gyrases are as efficient as E.coli at forming negative supercoils. Not all organisms have 2 type II topoisomerases; in organisms with a single type II topoisomerase this enzyme also has to decatenate newly replicated chromosomes.</text>
</comment>
<dbReference type="GO" id="GO:0005524">
    <property type="term" value="F:ATP binding"/>
    <property type="evidence" value="ECO:0007669"/>
    <property type="project" value="UniProtKB-UniRule"/>
</dbReference>
<evidence type="ECO:0000256" key="11">
    <source>
        <dbReference type="SAM" id="MobiDB-lite"/>
    </source>
</evidence>
<keyword evidence="6 9" id="KW-0238">DNA-binding</keyword>
<feature type="domain" description="Topo IIA-type catalytic" evidence="12">
    <location>
        <begin position="51"/>
        <end position="517"/>
    </location>
</feature>
<evidence type="ECO:0000259" key="12">
    <source>
        <dbReference type="PROSITE" id="PS52040"/>
    </source>
</evidence>
<comment type="function">
    <text evidence="9">A type II topoisomerase that negatively supercoils closed circular double-stranded (ds) DNA in an ATP-dependent manner to modulate DNA topology and maintain chromosomes in an underwound state. Negative supercoiling favors strand separation, and DNA replication, transcription, recombination and repair, all of which involve strand separation. Also able to catalyze the interconversion of other topological isomers of dsDNA rings, including catenanes and knotted rings. Type II topoisomerases break and join 2 DNA strands simultaneously in an ATP-dependent manner.</text>
</comment>
<feature type="compositionally biased region" description="Basic and acidic residues" evidence="11">
    <location>
        <begin position="889"/>
        <end position="906"/>
    </location>
</feature>
<dbReference type="Pfam" id="PF03989">
    <property type="entry name" value="DNA_gyraseA_C"/>
    <property type="match status" value="6"/>
</dbReference>
<dbReference type="EC" id="5.6.2.2" evidence="9"/>
<dbReference type="CDD" id="cd00187">
    <property type="entry name" value="TOP4c"/>
    <property type="match status" value="1"/>
</dbReference>
<dbReference type="Gene3D" id="1.10.268.10">
    <property type="entry name" value="Topoisomerase, domain 3"/>
    <property type="match status" value="1"/>
</dbReference>
<gene>
    <name evidence="9" type="primary">gyrA</name>
    <name evidence="13" type="ORF">COT79_02265</name>
</gene>
<dbReference type="PROSITE" id="PS52040">
    <property type="entry name" value="TOPO_IIA"/>
    <property type="match status" value="1"/>
</dbReference>
<dbReference type="FunFam" id="2.120.10.90:FF:000005">
    <property type="entry name" value="DNA topoisomerase 4 subunit A"/>
    <property type="match status" value="1"/>
</dbReference>
<keyword evidence="3 9" id="KW-0547">Nucleotide-binding</keyword>
<dbReference type="SUPFAM" id="SSF56719">
    <property type="entry name" value="Type II DNA topoisomerase"/>
    <property type="match status" value="1"/>
</dbReference>
<evidence type="ECO:0000256" key="2">
    <source>
        <dbReference type="ARBA" id="ARBA00008263"/>
    </source>
</evidence>